<dbReference type="PANTHER" id="PTHR14534:SF3">
    <property type="entry name" value="GID COMPLEX SUBUNIT 4 HOMOLOG"/>
    <property type="match status" value="1"/>
</dbReference>
<comment type="similarity">
    <text evidence="1">Belongs to the GID4/VID24 family.</text>
</comment>
<dbReference type="ExpressionAtlas" id="B4FJV1">
    <property type="expression patterns" value="baseline and differential"/>
</dbReference>
<reference evidence="2" key="1">
    <citation type="journal article" date="2009" name="PLoS Genet.">
        <title>Sequencing, mapping, and analysis of 27,455 maize full-length cDNAs.</title>
        <authorList>
            <person name="Soderlund C."/>
            <person name="Descour A."/>
            <person name="Kudrna D."/>
            <person name="Bomhoff M."/>
            <person name="Boyd L."/>
            <person name="Currie J."/>
            <person name="Angelova A."/>
            <person name="Collura K."/>
            <person name="Wissotski M."/>
            <person name="Ashley E."/>
            <person name="Morrow D."/>
            <person name="Fernandes J."/>
            <person name="Walbot V."/>
            <person name="Yu Y."/>
        </authorList>
    </citation>
    <scope>NUCLEOTIDE SEQUENCE</scope>
    <source>
        <strain evidence="2">B73</strain>
    </source>
</reference>
<name>B4FJV1_MAIZE</name>
<dbReference type="EMBL" id="BT037389">
    <property type="protein sequence ID" value="ACF82394.1"/>
    <property type="molecule type" value="mRNA"/>
</dbReference>
<dbReference type="EMBL" id="BT038568">
    <property type="protein sequence ID" value="ACF83573.1"/>
    <property type="molecule type" value="mRNA"/>
</dbReference>
<dbReference type="OrthoDB" id="62at2759"/>
<dbReference type="PANTHER" id="PTHR14534">
    <property type="entry name" value="VACUOLAR IMPORT AND DEGRADATION PROTEIN 24"/>
    <property type="match status" value="1"/>
</dbReference>
<evidence type="ECO:0000313" key="2">
    <source>
        <dbReference type="EMBL" id="ACF82394.1"/>
    </source>
</evidence>
<dbReference type="KEGG" id="zma:100273651"/>
<dbReference type="RefSeq" id="NP_001266494.2">
    <property type="nucleotide sequence ID" value="NM_001279565.2"/>
</dbReference>
<dbReference type="InterPro" id="IPR018618">
    <property type="entry name" value="GID4/10-like"/>
</dbReference>
<dbReference type="RefSeq" id="XP_008654588.1">
    <property type="nucleotide sequence ID" value="XM_008656366.1"/>
</dbReference>
<dbReference type="HOGENOM" id="CLU_028759_4_0_1"/>
<organism evidence="2">
    <name type="scientific">Zea mays</name>
    <name type="common">Maize</name>
    <dbReference type="NCBI Taxonomy" id="4577"/>
    <lineage>
        <taxon>Eukaryota</taxon>
        <taxon>Viridiplantae</taxon>
        <taxon>Streptophyta</taxon>
        <taxon>Embryophyta</taxon>
        <taxon>Tracheophyta</taxon>
        <taxon>Spermatophyta</taxon>
        <taxon>Magnoliopsida</taxon>
        <taxon>Liliopsida</taxon>
        <taxon>Poales</taxon>
        <taxon>Poaceae</taxon>
        <taxon>PACMAD clade</taxon>
        <taxon>Panicoideae</taxon>
        <taxon>Andropogonodae</taxon>
        <taxon>Andropogoneae</taxon>
        <taxon>Tripsacinae</taxon>
        <taxon>Zea</taxon>
    </lineage>
</organism>
<evidence type="ECO:0000256" key="1">
    <source>
        <dbReference type="ARBA" id="ARBA00061469"/>
    </source>
</evidence>
<dbReference type="AlphaFoldDB" id="B4FJV1"/>
<evidence type="ECO:0008006" key="3">
    <source>
        <dbReference type="Google" id="ProtNLM"/>
    </source>
</evidence>
<accession>B4FJV1</accession>
<sequence length="260" mass="29765">MYATRRSMIHLEDEELDDELDHLMLLMMGEYRKRKHKQRKKHRGSVFGHKVYNQNRDEHGQEANTGHPSPPSCSLLSAGRSFAGTQNVSSLQKDEAWKVNVRIHGCDLDQGYLCGTMEALNVPLADTPVVTFWEGEIVDAKNYTFFTGKWEASPEDDIRHWSKFPSFTPLLGQIETDGGKSLDFSNYPYIFMRWKEQYFVNVGVDCGLTIAGFYYVCFSCSDGSISGFYYDPNSSPFQKLELKCTNEKKSGFTFSSYELQ</sequence>
<dbReference type="EMBL" id="BT084306">
    <property type="protein sequence ID" value="ACR34659.1"/>
    <property type="molecule type" value="mRNA"/>
</dbReference>
<protein>
    <recommendedName>
        <fullName evidence="3">Glucose-induced degradation protein 4</fullName>
    </recommendedName>
</protein>
<dbReference type="GeneID" id="100273651"/>
<dbReference type="Pfam" id="PF09783">
    <property type="entry name" value="Vac_ImportDeg"/>
    <property type="match status" value="1"/>
</dbReference>
<proteinExistence type="evidence at transcript level"/>